<evidence type="ECO:0000256" key="3">
    <source>
        <dbReference type="ARBA" id="ARBA00012966"/>
    </source>
</evidence>
<gene>
    <name evidence="8" type="ORF">UU72_C0013G0015</name>
</gene>
<proteinExistence type="inferred from homology"/>
<accession>A0A0G0WX89</accession>
<dbReference type="AlphaFoldDB" id="A0A0G0WX89"/>
<dbReference type="PANTHER" id="PTHR11349">
    <property type="entry name" value="NUCLEOSIDE DIPHOSPHATE KINASE"/>
    <property type="match status" value="1"/>
</dbReference>
<dbReference type="GO" id="GO:0004550">
    <property type="term" value="F:nucleoside diphosphate kinase activity"/>
    <property type="evidence" value="ECO:0007669"/>
    <property type="project" value="UniProtKB-EC"/>
</dbReference>
<keyword evidence="5 8" id="KW-0418">Kinase</keyword>
<evidence type="ECO:0000256" key="6">
    <source>
        <dbReference type="PROSITE-ProRule" id="PRU00706"/>
    </source>
</evidence>
<dbReference type="EC" id="2.7.4.6" evidence="3"/>
<evidence type="ECO:0000256" key="5">
    <source>
        <dbReference type="ARBA" id="ARBA00022777"/>
    </source>
</evidence>
<sequence length="193" mass="21744">MVQRSLVLMKPDAVKRGIVGEIMHRFERAGLKIVAVKLVQADDELAGKHYPNTEKWKVIVGQRTIDECVQNGIDLMENMGTMDPLEVGEIVKKWNEEFLKSGPVLAIVFEGVNAVERVRSLVGNTIPLKANAGTIRGDFSLDSALAANRRSRSVFNLIHASGTSEEAEDEIKLWFKEDEIMSYKRVHEDLYLY</sequence>
<evidence type="ECO:0000256" key="4">
    <source>
        <dbReference type="ARBA" id="ARBA00022679"/>
    </source>
</evidence>
<name>A0A0G0WX89_UNCKA</name>
<organism evidence="8 9">
    <name type="scientific">candidate division WWE3 bacterium GW2011_GWB1_41_6</name>
    <dbReference type="NCBI Taxonomy" id="1619112"/>
    <lineage>
        <taxon>Bacteria</taxon>
        <taxon>Katanobacteria</taxon>
    </lineage>
</organism>
<dbReference type="Proteomes" id="UP000034163">
    <property type="component" value="Unassembled WGS sequence"/>
</dbReference>
<dbReference type="InterPro" id="IPR034907">
    <property type="entry name" value="NDK-like_dom"/>
</dbReference>
<comment type="similarity">
    <text evidence="2 6">Belongs to the NDK family.</text>
</comment>
<evidence type="ECO:0000256" key="1">
    <source>
        <dbReference type="ARBA" id="ARBA00001946"/>
    </source>
</evidence>
<dbReference type="Gene3D" id="3.30.70.141">
    <property type="entry name" value="Nucleoside diphosphate kinase-like domain"/>
    <property type="match status" value="1"/>
</dbReference>
<keyword evidence="4" id="KW-0808">Transferase</keyword>
<comment type="caution">
    <text evidence="8">The sequence shown here is derived from an EMBL/GenBank/DDBJ whole genome shotgun (WGS) entry which is preliminary data.</text>
</comment>
<feature type="domain" description="Nucleoside diphosphate kinase-like" evidence="7">
    <location>
        <begin position="2"/>
        <end position="182"/>
    </location>
</feature>
<dbReference type="Pfam" id="PF00334">
    <property type="entry name" value="NDK"/>
    <property type="match status" value="2"/>
</dbReference>
<dbReference type="PROSITE" id="PS51374">
    <property type="entry name" value="NDPK_LIKE"/>
    <property type="match status" value="1"/>
</dbReference>
<comment type="cofactor">
    <cofactor evidence="1">
        <name>Mg(2+)</name>
        <dbReference type="ChEBI" id="CHEBI:18420"/>
    </cofactor>
</comment>
<reference evidence="8 9" key="1">
    <citation type="journal article" date="2015" name="Nature">
        <title>rRNA introns, odd ribosomes, and small enigmatic genomes across a large radiation of phyla.</title>
        <authorList>
            <person name="Brown C.T."/>
            <person name="Hug L.A."/>
            <person name="Thomas B.C."/>
            <person name="Sharon I."/>
            <person name="Castelle C.J."/>
            <person name="Singh A."/>
            <person name="Wilkins M.J."/>
            <person name="Williams K.H."/>
            <person name="Banfield J.F."/>
        </authorList>
    </citation>
    <scope>NUCLEOTIDE SEQUENCE [LARGE SCALE GENOMIC DNA]</scope>
</reference>
<evidence type="ECO:0000256" key="2">
    <source>
        <dbReference type="ARBA" id="ARBA00008142"/>
    </source>
</evidence>
<dbReference type="SMART" id="SM00562">
    <property type="entry name" value="NDK"/>
    <property type="match status" value="1"/>
</dbReference>
<evidence type="ECO:0000313" key="9">
    <source>
        <dbReference type="Proteomes" id="UP000034163"/>
    </source>
</evidence>
<dbReference type="EMBL" id="LCBS01000013">
    <property type="protein sequence ID" value="KKS16752.1"/>
    <property type="molecule type" value="Genomic_DNA"/>
</dbReference>
<comment type="caution">
    <text evidence="6">Lacks conserved residue(s) required for the propagation of feature annotation.</text>
</comment>
<dbReference type="InterPro" id="IPR036850">
    <property type="entry name" value="NDK-like_dom_sf"/>
</dbReference>
<evidence type="ECO:0000259" key="7">
    <source>
        <dbReference type="SMART" id="SM00562"/>
    </source>
</evidence>
<dbReference type="SUPFAM" id="SSF54919">
    <property type="entry name" value="Nucleoside diphosphate kinase, NDK"/>
    <property type="match status" value="1"/>
</dbReference>
<protein>
    <recommendedName>
        <fullName evidence="3">nucleoside-diphosphate kinase</fullName>
        <ecNumber evidence="3">2.7.4.6</ecNumber>
    </recommendedName>
</protein>
<evidence type="ECO:0000313" key="8">
    <source>
        <dbReference type="EMBL" id="KKS16752.1"/>
    </source>
</evidence>